<keyword evidence="2" id="KW-1185">Reference proteome</keyword>
<reference evidence="1 2" key="1">
    <citation type="submission" date="2013-11" db="EMBL/GenBank/DDBJ databases">
        <title>Opisthorchis viverrini - life in the bile duct.</title>
        <authorList>
            <person name="Young N.D."/>
            <person name="Nagarajan N."/>
            <person name="Lin S.J."/>
            <person name="Korhonen P.K."/>
            <person name="Jex A.R."/>
            <person name="Hall R.S."/>
            <person name="Safavi-Hemami H."/>
            <person name="Kaewkong W."/>
            <person name="Bertrand D."/>
            <person name="Gao S."/>
            <person name="Seet Q."/>
            <person name="Wongkham S."/>
            <person name="Teh B.T."/>
            <person name="Wongkham C."/>
            <person name="Intapan P.M."/>
            <person name="Maleewong W."/>
            <person name="Yang X."/>
            <person name="Hu M."/>
            <person name="Wang Z."/>
            <person name="Hofmann A."/>
            <person name="Sternberg P.W."/>
            <person name="Tan P."/>
            <person name="Wang J."/>
            <person name="Gasser R.B."/>
        </authorList>
    </citation>
    <scope>NUCLEOTIDE SEQUENCE [LARGE SCALE GENOMIC DNA]</scope>
</reference>
<dbReference type="AlphaFoldDB" id="A0A074YVJ4"/>
<proteinExistence type="predicted"/>
<evidence type="ECO:0000313" key="1">
    <source>
        <dbReference type="EMBL" id="KER18791.1"/>
    </source>
</evidence>
<evidence type="ECO:0000313" key="2">
    <source>
        <dbReference type="Proteomes" id="UP000054324"/>
    </source>
</evidence>
<dbReference type="KEGG" id="ovi:T265_15823"/>
<dbReference type="Proteomes" id="UP000054324">
    <property type="component" value="Unassembled WGS sequence"/>
</dbReference>
<accession>A0A074YVJ4</accession>
<organism evidence="1 2">
    <name type="scientific">Opisthorchis viverrini</name>
    <name type="common">Southeast Asian liver fluke</name>
    <dbReference type="NCBI Taxonomy" id="6198"/>
    <lineage>
        <taxon>Eukaryota</taxon>
        <taxon>Metazoa</taxon>
        <taxon>Spiralia</taxon>
        <taxon>Lophotrochozoa</taxon>
        <taxon>Platyhelminthes</taxon>
        <taxon>Trematoda</taxon>
        <taxon>Digenea</taxon>
        <taxon>Opisthorchiida</taxon>
        <taxon>Opisthorchiata</taxon>
        <taxon>Opisthorchiidae</taxon>
        <taxon>Opisthorchis</taxon>
    </lineage>
</organism>
<dbReference type="EMBL" id="KL597942">
    <property type="protein sequence ID" value="KER18791.1"/>
    <property type="molecule type" value="Genomic_DNA"/>
</dbReference>
<dbReference type="CTD" id="20329988"/>
<feature type="non-terminal residue" evidence="1">
    <location>
        <position position="99"/>
    </location>
</feature>
<sequence>MPLKLKAVPGTASDVYQNILRFAAEYIKYIFLNIHEWENILEATWVYRLELTEDNEVIAHGHADLNVYYLLRKHKSLEWNNIIEEFNSNFMDKFPFEAV</sequence>
<dbReference type="RefSeq" id="XP_009177462.1">
    <property type="nucleotide sequence ID" value="XM_009179198.1"/>
</dbReference>
<protein>
    <submittedName>
        <fullName evidence="1">Uncharacterized protein</fullName>
    </submittedName>
</protein>
<name>A0A074YVJ4_OPIVI</name>
<dbReference type="GeneID" id="20329988"/>
<gene>
    <name evidence="1" type="ORF">T265_15823</name>
</gene>